<evidence type="ECO:0000313" key="3">
    <source>
        <dbReference type="Proteomes" id="UP000024900"/>
    </source>
</evidence>
<accession>A0A837C7Q3</accession>
<feature type="compositionally biased region" description="Polar residues" evidence="1">
    <location>
        <begin position="37"/>
        <end position="47"/>
    </location>
</feature>
<feature type="compositionally biased region" description="Basic residues" evidence="1">
    <location>
        <begin position="16"/>
        <end position="35"/>
    </location>
</feature>
<comment type="caution">
    <text evidence="2">The sequence shown here is derived from an EMBL/GenBank/DDBJ whole genome shotgun (WGS) entry which is preliminary data.</text>
</comment>
<feature type="region of interest" description="Disordered" evidence="1">
    <location>
        <begin position="1"/>
        <end position="79"/>
    </location>
</feature>
<evidence type="ECO:0000256" key="1">
    <source>
        <dbReference type="SAM" id="MobiDB-lite"/>
    </source>
</evidence>
<dbReference type="AlphaFoldDB" id="A0A837C7Q3"/>
<dbReference type="EMBL" id="ADOU02000007">
    <property type="protein sequence ID" value="KGJ65270.1"/>
    <property type="molecule type" value="Genomic_DNA"/>
</dbReference>
<evidence type="ECO:0000313" key="2">
    <source>
        <dbReference type="EMBL" id="KGJ65270.1"/>
    </source>
</evidence>
<dbReference type="Proteomes" id="UP000024900">
    <property type="component" value="Unassembled WGS sequence"/>
</dbReference>
<sequence>MRAFDRNLHCTTRPIPKMKKAGRPKSAPRHRRPRQARVSSRYDQSRQGRARWRGWPPVSRDREAVPHDLQAKTPAAAQA</sequence>
<feature type="compositionally biased region" description="Basic and acidic residues" evidence="1">
    <location>
        <begin position="59"/>
        <end position="70"/>
    </location>
</feature>
<name>A0A837C7Q3_9BRAD</name>
<reference evidence="2 3" key="1">
    <citation type="journal article" date="2014" name="BMC Genomics">
        <title>Comparative genomics of Bradyrhizobium japonicum CPAC 15 and Bradyrhizobium diazoefficiens CPAC 7: elite model strains for understanding symbiotic performance with soybean.</title>
        <authorList>
            <person name="Siqueira A.F."/>
            <person name="Ormeno-Orrillo E."/>
            <person name="Souza R.C."/>
            <person name="Rodrigues E.P."/>
            <person name="Almeida L.G."/>
            <person name="Barcellos F.G."/>
            <person name="Batista J.S."/>
            <person name="Nakatami A.S."/>
            <person name="Martinez-Romero E."/>
            <person name="Vasconcelos A.T."/>
            <person name="Hungria M."/>
        </authorList>
    </citation>
    <scope>NUCLEOTIDE SEQUENCE [LARGE SCALE GENOMIC DNA]</scope>
    <source>
        <strain evidence="2 3">SEMIA 5080</strain>
    </source>
</reference>
<organism evidence="2 3">
    <name type="scientific">Bradyrhizobium diazoefficiens SEMIA 5080</name>
    <dbReference type="NCBI Taxonomy" id="754504"/>
    <lineage>
        <taxon>Bacteria</taxon>
        <taxon>Pseudomonadati</taxon>
        <taxon>Pseudomonadota</taxon>
        <taxon>Alphaproteobacteria</taxon>
        <taxon>Hyphomicrobiales</taxon>
        <taxon>Nitrobacteraceae</taxon>
        <taxon>Bradyrhizobium</taxon>
    </lineage>
</organism>
<proteinExistence type="predicted"/>
<gene>
    <name evidence="2" type="ORF">BJA5080_01915</name>
</gene>
<protein>
    <submittedName>
        <fullName evidence="2">Uncharacterized protein</fullName>
    </submittedName>
</protein>